<evidence type="ECO:0000256" key="1">
    <source>
        <dbReference type="SAM" id="Phobius"/>
    </source>
</evidence>
<feature type="transmembrane region" description="Helical" evidence="1">
    <location>
        <begin position="6"/>
        <end position="22"/>
    </location>
</feature>
<keyword evidence="1" id="KW-0812">Transmembrane</keyword>
<gene>
    <name evidence="2" type="ORF">GKQ51_09440</name>
</gene>
<dbReference type="Pfam" id="PF05449">
    <property type="entry name" value="Phage_holin_3_7"/>
    <property type="match status" value="1"/>
</dbReference>
<protein>
    <submittedName>
        <fullName evidence="2">Phage holin family protein</fullName>
    </submittedName>
</protein>
<proteinExistence type="predicted"/>
<accession>A0AAP9YGQ4</accession>
<evidence type="ECO:0000313" key="2">
    <source>
        <dbReference type="EMBL" id="QQE90471.1"/>
    </source>
</evidence>
<dbReference type="RefSeq" id="WP_198867791.1">
    <property type="nucleotide sequence ID" value="NZ_CP066310.1"/>
</dbReference>
<dbReference type="AlphaFoldDB" id="A0AAP9YGQ4"/>
<keyword evidence="1" id="KW-1133">Transmembrane helix</keyword>
<organism evidence="2 3">
    <name type="scientific">Azotobacter chroococcum</name>
    <dbReference type="NCBI Taxonomy" id="353"/>
    <lineage>
        <taxon>Bacteria</taxon>
        <taxon>Pseudomonadati</taxon>
        <taxon>Pseudomonadota</taxon>
        <taxon>Gammaproteobacteria</taxon>
        <taxon>Pseudomonadales</taxon>
        <taxon>Pseudomonadaceae</taxon>
        <taxon>Azotobacter</taxon>
    </lineage>
</organism>
<feature type="transmembrane region" description="Helical" evidence="1">
    <location>
        <begin position="34"/>
        <end position="52"/>
    </location>
</feature>
<feature type="transmembrane region" description="Helical" evidence="1">
    <location>
        <begin position="58"/>
        <end position="76"/>
    </location>
</feature>
<evidence type="ECO:0000313" key="3">
    <source>
        <dbReference type="Proteomes" id="UP000596192"/>
    </source>
</evidence>
<dbReference type="EMBL" id="CP066310">
    <property type="protein sequence ID" value="QQE90471.1"/>
    <property type="molecule type" value="Genomic_DNA"/>
</dbReference>
<reference evidence="2 3" key="1">
    <citation type="submission" date="2020-12" db="EMBL/GenBank/DDBJ databases">
        <title>Genomic Analysis and Response surface optimization of nitrogen-fixing conditions for A. chroococcum strain HR1, Isolation from rhizosphere soil.</title>
        <authorList>
            <person name="Li J."/>
            <person name="Yang H."/>
            <person name="Liu H."/>
            <person name="Wang C."/>
            <person name="Tian Y."/>
            <person name="Lu X.Y."/>
        </authorList>
    </citation>
    <scope>NUCLEOTIDE SEQUENCE [LARGE SCALE GENOMIC DNA]</scope>
    <source>
        <strain evidence="2 3">HR1</strain>
    </source>
</reference>
<dbReference type="InterPro" id="IPR008473">
    <property type="entry name" value="Phage_holin_3_7"/>
</dbReference>
<name>A0AAP9YGQ4_9GAMM</name>
<dbReference type="Proteomes" id="UP000596192">
    <property type="component" value="Chromosome"/>
</dbReference>
<sequence length="90" mass="9773">MADLVALFVCSCICWRIVFYRRSGRRYRAGVSMLAYLIALGTGGYALSIALSGPVGQTNPFVLVVLVVLCVMVFKARGNVASVIRVNWGD</sequence>
<keyword evidence="1" id="KW-0472">Membrane</keyword>